<keyword evidence="4" id="KW-1185">Reference proteome</keyword>
<dbReference type="AlphaFoldDB" id="A0A840U3U1"/>
<dbReference type="PANTHER" id="PTHR43818:SF5">
    <property type="entry name" value="OXIDOREDUCTASE FAMILY PROTEIN"/>
    <property type="match status" value="1"/>
</dbReference>
<name>A0A840U3U1_9BACT</name>
<evidence type="ECO:0000313" key="3">
    <source>
        <dbReference type="EMBL" id="MBB5286509.1"/>
    </source>
</evidence>
<dbReference type="Gene3D" id="3.40.50.720">
    <property type="entry name" value="NAD(P)-binding Rossmann-like Domain"/>
    <property type="match status" value="1"/>
</dbReference>
<dbReference type="Proteomes" id="UP000557307">
    <property type="component" value="Unassembled WGS sequence"/>
</dbReference>
<protein>
    <submittedName>
        <fullName evidence="3">Putative dehydrogenase</fullName>
    </submittedName>
</protein>
<reference evidence="3 4" key="1">
    <citation type="submission" date="2020-08" db="EMBL/GenBank/DDBJ databases">
        <title>Genomic Encyclopedia of Type Strains, Phase IV (KMG-IV): sequencing the most valuable type-strain genomes for metagenomic binning, comparative biology and taxonomic classification.</title>
        <authorList>
            <person name="Goeker M."/>
        </authorList>
    </citation>
    <scope>NUCLEOTIDE SEQUENCE [LARGE SCALE GENOMIC DNA]</scope>
    <source>
        <strain evidence="3 4">DSM 105074</strain>
    </source>
</reference>
<dbReference type="Gene3D" id="3.30.360.10">
    <property type="entry name" value="Dihydrodipicolinate Reductase, domain 2"/>
    <property type="match status" value="1"/>
</dbReference>
<evidence type="ECO:0000259" key="2">
    <source>
        <dbReference type="Pfam" id="PF19051"/>
    </source>
</evidence>
<dbReference type="SUPFAM" id="SSF51735">
    <property type="entry name" value="NAD(P)-binding Rossmann-fold domains"/>
    <property type="match status" value="1"/>
</dbReference>
<evidence type="ECO:0000259" key="1">
    <source>
        <dbReference type="Pfam" id="PF01408"/>
    </source>
</evidence>
<dbReference type="Pfam" id="PF19051">
    <property type="entry name" value="GFO_IDH_MocA_C2"/>
    <property type="match status" value="1"/>
</dbReference>
<evidence type="ECO:0000313" key="4">
    <source>
        <dbReference type="Proteomes" id="UP000557307"/>
    </source>
</evidence>
<dbReference type="SUPFAM" id="SSF55347">
    <property type="entry name" value="Glyceraldehyde-3-phosphate dehydrogenase-like, C-terminal domain"/>
    <property type="match status" value="1"/>
</dbReference>
<feature type="domain" description="Gfo/Idh/MocA-like oxidoreductase N-terminal" evidence="1">
    <location>
        <begin position="96"/>
        <end position="171"/>
    </location>
</feature>
<dbReference type="Pfam" id="PF01408">
    <property type="entry name" value="GFO_IDH_MocA"/>
    <property type="match status" value="1"/>
</dbReference>
<sequence>MNDVIKRRDFLKAGAVLSTFFIVPRHVLGGPGYLAPSDKIALGFIGCGRQSGGLRNRFLDTGEVQAVAASDVYGVKLKTFVEAANQWHATKAGQGTYKGMDSYDDFRALLDRKDIDAVVIASPDHWHAAMAVRAAQAGKDIYCEKPLSLTVKEGRAMVNATRKHNRVFQTGSMQRSWPEFRQAVQLVRSGAIGEVKKVYVNVGGAPKVWDLAPETLPADLNWERWMGPNTLERPYNNELAPALDAKFWPKWRDYREFGGGGMTDWGAHMFDIAQWGLGMDDSGPVEIIHPGAGKTSGLVYRYANGVEMVHRPVEGKQHCHFVGTEGEVWVARGELRTTPESLKEKSFSAGDYARHQVYVSENHYTDFLNAIRTRKPPICDVEVGHRTASVCNIGNIAYQLERSLRWNPGKEEFVDDKEATKLTGRSLRKEWRV</sequence>
<proteinExistence type="predicted"/>
<comment type="caution">
    <text evidence="3">The sequence shown here is derived from an EMBL/GenBank/DDBJ whole genome shotgun (WGS) entry which is preliminary data.</text>
</comment>
<gene>
    <name evidence="3" type="ORF">HNQ92_004670</name>
</gene>
<dbReference type="GO" id="GO:0000166">
    <property type="term" value="F:nucleotide binding"/>
    <property type="evidence" value="ECO:0007669"/>
    <property type="project" value="InterPro"/>
</dbReference>
<dbReference type="RefSeq" id="WP_184177713.1">
    <property type="nucleotide sequence ID" value="NZ_JACHGF010000010.1"/>
</dbReference>
<dbReference type="InterPro" id="IPR043906">
    <property type="entry name" value="Gfo/Idh/MocA_OxRdtase_bact_C"/>
</dbReference>
<dbReference type="PANTHER" id="PTHR43818">
    <property type="entry name" value="BCDNA.GH03377"/>
    <property type="match status" value="1"/>
</dbReference>
<dbReference type="InterPro" id="IPR050463">
    <property type="entry name" value="Gfo/Idh/MocA_oxidrdct_glycsds"/>
</dbReference>
<dbReference type="EMBL" id="JACHGF010000010">
    <property type="protein sequence ID" value="MBB5286509.1"/>
    <property type="molecule type" value="Genomic_DNA"/>
</dbReference>
<organism evidence="3 4">
    <name type="scientific">Rhabdobacter roseus</name>
    <dbReference type="NCBI Taxonomy" id="1655419"/>
    <lineage>
        <taxon>Bacteria</taxon>
        <taxon>Pseudomonadati</taxon>
        <taxon>Bacteroidota</taxon>
        <taxon>Cytophagia</taxon>
        <taxon>Cytophagales</taxon>
        <taxon>Cytophagaceae</taxon>
        <taxon>Rhabdobacter</taxon>
    </lineage>
</organism>
<accession>A0A840U3U1</accession>
<dbReference type="InterPro" id="IPR036291">
    <property type="entry name" value="NAD(P)-bd_dom_sf"/>
</dbReference>
<dbReference type="InterPro" id="IPR000683">
    <property type="entry name" value="Gfo/Idh/MocA-like_OxRdtase_N"/>
</dbReference>
<feature type="domain" description="Gfo/Idh/MocA-like oxidoreductase bacterial type C-terminal" evidence="2">
    <location>
        <begin position="210"/>
        <end position="432"/>
    </location>
</feature>